<evidence type="ECO:0000313" key="1">
    <source>
        <dbReference type="EMBL" id="MBX7500655.1"/>
    </source>
</evidence>
<gene>
    <name evidence="1" type="ORF">K3181_04295</name>
</gene>
<dbReference type="RefSeq" id="WP_221601103.1">
    <property type="nucleotide sequence ID" value="NZ_JAIGNU010000001.1"/>
</dbReference>
<proteinExistence type="predicted"/>
<evidence type="ECO:0000313" key="2">
    <source>
        <dbReference type="Proteomes" id="UP000782554"/>
    </source>
</evidence>
<keyword evidence="2" id="KW-1185">Reference proteome</keyword>
<comment type="caution">
    <text evidence="1">The sequence shown here is derived from an EMBL/GenBank/DDBJ whole genome shotgun (WGS) entry which is preliminary data.</text>
</comment>
<name>A0ABS7JSN6_9SPHN</name>
<sequence>MDDFRPRLVDRHKARELLGNIGDSKLYDLFNRGEIEGVFLDNKRLFVVASIDAYIDRLTNARPDGVSRRVGNLKYCDAE</sequence>
<reference evidence="1 2" key="1">
    <citation type="submission" date="2021-08" db="EMBL/GenBank/DDBJ databases">
        <title>Comparative Genomics Analysis of the Genus Qipengyuania Reveals Extensive Genetic Diversity and Metabolic Versatility, Including the Description of Fifteen Novel Species.</title>
        <authorList>
            <person name="Liu Y."/>
        </authorList>
    </citation>
    <scope>NUCLEOTIDE SEQUENCE [LARGE SCALE GENOMIC DNA]</scope>
    <source>
        <strain evidence="1 2">YG27</strain>
    </source>
</reference>
<protein>
    <submittedName>
        <fullName evidence="1">Helix-turn-helix domain-containing protein</fullName>
    </submittedName>
</protein>
<accession>A0ABS7JSN6</accession>
<dbReference type="EMBL" id="JAIGNU010000001">
    <property type="protein sequence ID" value="MBX7500655.1"/>
    <property type="molecule type" value="Genomic_DNA"/>
</dbReference>
<dbReference type="Proteomes" id="UP000782554">
    <property type="component" value="Unassembled WGS sequence"/>
</dbReference>
<organism evidence="1 2">
    <name type="scientific">Qipengyuania mesophila</name>
    <dbReference type="NCBI Taxonomy" id="2867246"/>
    <lineage>
        <taxon>Bacteria</taxon>
        <taxon>Pseudomonadati</taxon>
        <taxon>Pseudomonadota</taxon>
        <taxon>Alphaproteobacteria</taxon>
        <taxon>Sphingomonadales</taxon>
        <taxon>Erythrobacteraceae</taxon>
        <taxon>Qipengyuania</taxon>
    </lineage>
</organism>